<proteinExistence type="predicted"/>
<dbReference type="EMBL" id="KZ992830">
    <property type="protein sequence ID" value="RKP06721.1"/>
    <property type="molecule type" value="Genomic_DNA"/>
</dbReference>
<dbReference type="Proteomes" id="UP000271241">
    <property type="component" value="Unassembled WGS sequence"/>
</dbReference>
<dbReference type="PANTHER" id="PTHR11654">
    <property type="entry name" value="OLIGOPEPTIDE TRANSPORTER-RELATED"/>
    <property type="match status" value="1"/>
</dbReference>
<evidence type="ECO:0000256" key="1">
    <source>
        <dbReference type="SAM" id="Phobius"/>
    </source>
</evidence>
<dbReference type="AlphaFoldDB" id="A0A4P9XMV1"/>
<dbReference type="InterPro" id="IPR036259">
    <property type="entry name" value="MFS_trans_sf"/>
</dbReference>
<feature type="non-terminal residue" evidence="2">
    <location>
        <position position="129"/>
    </location>
</feature>
<dbReference type="OrthoDB" id="8904098at2759"/>
<dbReference type="SUPFAM" id="SSF103473">
    <property type="entry name" value="MFS general substrate transporter"/>
    <property type="match status" value="1"/>
</dbReference>
<keyword evidence="1" id="KW-0472">Membrane</keyword>
<reference evidence="3" key="1">
    <citation type="journal article" date="2018" name="Nat. Microbiol.">
        <title>Leveraging single-cell genomics to expand the fungal tree of life.</title>
        <authorList>
            <person name="Ahrendt S.R."/>
            <person name="Quandt C.A."/>
            <person name="Ciobanu D."/>
            <person name="Clum A."/>
            <person name="Salamov A."/>
            <person name="Andreopoulos B."/>
            <person name="Cheng J.F."/>
            <person name="Woyke T."/>
            <person name="Pelin A."/>
            <person name="Henrissat B."/>
            <person name="Reynolds N.K."/>
            <person name="Benny G.L."/>
            <person name="Smith M.E."/>
            <person name="James T.Y."/>
            <person name="Grigoriev I.V."/>
        </authorList>
    </citation>
    <scope>NUCLEOTIDE SEQUENCE [LARGE SCALE GENOMIC DNA]</scope>
    <source>
        <strain evidence="3">RSA 1356</strain>
    </source>
</reference>
<evidence type="ECO:0000313" key="2">
    <source>
        <dbReference type="EMBL" id="RKP06721.1"/>
    </source>
</evidence>
<accession>A0A4P9XMV1</accession>
<evidence type="ECO:0008006" key="4">
    <source>
        <dbReference type="Google" id="ProtNLM"/>
    </source>
</evidence>
<evidence type="ECO:0000313" key="3">
    <source>
        <dbReference type="Proteomes" id="UP000271241"/>
    </source>
</evidence>
<protein>
    <recommendedName>
        <fullName evidence="4">POT family-domain-containing protein</fullName>
    </recommendedName>
</protein>
<name>A0A4P9XMV1_9FUNG</name>
<organism evidence="2 3">
    <name type="scientific">Thamnocephalis sphaerospora</name>
    <dbReference type="NCBI Taxonomy" id="78915"/>
    <lineage>
        <taxon>Eukaryota</taxon>
        <taxon>Fungi</taxon>
        <taxon>Fungi incertae sedis</taxon>
        <taxon>Zoopagomycota</taxon>
        <taxon>Zoopagomycotina</taxon>
        <taxon>Zoopagomycetes</taxon>
        <taxon>Zoopagales</taxon>
        <taxon>Sigmoideomycetaceae</taxon>
        <taxon>Thamnocephalis</taxon>
    </lineage>
</organism>
<keyword evidence="3" id="KW-1185">Reference proteome</keyword>
<keyword evidence="1" id="KW-0812">Transmembrane</keyword>
<keyword evidence="1" id="KW-1133">Transmembrane helix</keyword>
<feature type="transmembrane region" description="Helical" evidence="1">
    <location>
        <begin position="111"/>
        <end position="128"/>
    </location>
</feature>
<gene>
    <name evidence="2" type="ORF">THASP1DRAFT_18093</name>
</gene>
<feature type="transmembrane region" description="Helical" evidence="1">
    <location>
        <begin position="84"/>
        <end position="104"/>
    </location>
</feature>
<sequence length="129" mass="14316">MAKRGSSFEKLEIHDDVVDKVSLSPADVELPPDCEKTVAGRVPWSAWFIVVTELCERFSYYGASLIFQTYMIGQLGLAKNDATALNRGFVFLAYFTTVIGAVLADLKLGKFRTILLFSCFYIVGLSMLS</sequence>
<dbReference type="Gene3D" id="1.20.1250.20">
    <property type="entry name" value="MFS general substrate transporter like domains"/>
    <property type="match status" value="1"/>
</dbReference>